<reference evidence="10 11" key="1">
    <citation type="submission" date="2022-11" db="EMBL/GenBank/DDBJ databases">
        <title>Mucor velutinosus strain NIH1002 WGS.</title>
        <authorList>
            <person name="Subramanian P."/>
            <person name="Mullikin J.C."/>
            <person name="Segre J.A."/>
            <person name="Zelazny A.M."/>
        </authorList>
    </citation>
    <scope>NUCLEOTIDE SEQUENCE [LARGE SCALE GENOMIC DNA]</scope>
    <source>
        <strain evidence="10 11">NIH1002</strain>
    </source>
</reference>
<dbReference type="PANTHER" id="PTHR13316">
    <property type="entry name" value="ZINC FINGER, CCHC DOMAIN CONTAINING 8"/>
    <property type="match status" value="1"/>
</dbReference>
<comment type="caution">
    <text evidence="10">The sequence shown here is derived from an EMBL/GenBank/DDBJ whole genome shotgun (WGS) entry which is preliminary data.</text>
</comment>
<dbReference type="InterPro" id="IPR006568">
    <property type="entry name" value="PSP_pro-rich"/>
</dbReference>
<evidence type="ECO:0000256" key="4">
    <source>
        <dbReference type="ARBA" id="ARBA00022771"/>
    </source>
</evidence>
<evidence type="ECO:0000256" key="2">
    <source>
        <dbReference type="ARBA" id="ARBA00007497"/>
    </source>
</evidence>
<dbReference type="AlphaFoldDB" id="A0AAN7HWG3"/>
<keyword evidence="6" id="KW-0539">Nucleus</keyword>
<dbReference type="InterPro" id="IPR052115">
    <property type="entry name" value="NEXT_complex_subunit_ZCCHC8"/>
</dbReference>
<evidence type="ECO:0000256" key="8">
    <source>
        <dbReference type="SAM" id="MobiDB-lite"/>
    </source>
</evidence>
<name>A0AAN7HWG3_9FUNG</name>
<evidence type="ECO:0000256" key="1">
    <source>
        <dbReference type="ARBA" id="ARBA00004642"/>
    </source>
</evidence>
<evidence type="ECO:0000256" key="6">
    <source>
        <dbReference type="ARBA" id="ARBA00023242"/>
    </source>
</evidence>
<evidence type="ECO:0000313" key="11">
    <source>
        <dbReference type="Proteomes" id="UP001304243"/>
    </source>
</evidence>
<feature type="domain" description="CCHC-type" evidence="9">
    <location>
        <begin position="166"/>
        <end position="181"/>
    </location>
</feature>
<keyword evidence="3" id="KW-0479">Metal-binding</keyword>
<gene>
    <name evidence="10" type="ORF">ATC70_004918</name>
</gene>
<feature type="compositionally biased region" description="Polar residues" evidence="8">
    <location>
        <begin position="352"/>
        <end position="374"/>
    </location>
</feature>
<dbReference type="PANTHER" id="PTHR13316:SF0">
    <property type="entry name" value="ZINC FINGER CCHC DOMAIN-CONTAINING PROTEIN 8"/>
    <property type="match status" value="1"/>
</dbReference>
<feature type="compositionally biased region" description="Acidic residues" evidence="8">
    <location>
        <begin position="375"/>
        <end position="388"/>
    </location>
</feature>
<evidence type="ECO:0000256" key="5">
    <source>
        <dbReference type="ARBA" id="ARBA00022833"/>
    </source>
</evidence>
<proteinExistence type="inferred from homology"/>
<protein>
    <recommendedName>
        <fullName evidence="9">CCHC-type domain-containing protein</fullName>
    </recommendedName>
</protein>
<dbReference type="Gene3D" id="4.10.60.10">
    <property type="entry name" value="Zinc finger, CCHC-type"/>
    <property type="match status" value="1"/>
</dbReference>
<accession>A0AAN7HWG3</accession>
<evidence type="ECO:0000259" key="9">
    <source>
        <dbReference type="PROSITE" id="PS50158"/>
    </source>
</evidence>
<dbReference type="GeneID" id="89948604"/>
<dbReference type="Pfam" id="PF04046">
    <property type="entry name" value="PSP"/>
    <property type="match status" value="1"/>
</dbReference>
<dbReference type="InterPro" id="IPR001878">
    <property type="entry name" value="Znf_CCHC"/>
</dbReference>
<dbReference type="PROSITE" id="PS50158">
    <property type="entry name" value="ZF_CCHC"/>
    <property type="match status" value="1"/>
</dbReference>
<comment type="similarity">
    <text evidence="2">Belongs to the ZCCHC8 family.</text>
</comment>
<dbReference type="GO" id="GO:0005654">
    <property type="term" value="C:nucleoplasm"/>
    <property type="evidence" value="ECO:0007669"/>
    <property type="project" value="UniProtKB-SubCell"/>
</dbReference>
<dbReference type="EMBL" id="JASEJX010000033">
    <property type="protein sequence ID" value="KAK4510488.1"/>
    <property type="molecule type" value="Genomic_DNA"/>
</dbReference>
<dbReference type="GO" id="GO:0008270">
    <property type="term" value="F:zinc ion binding"/>
    <property type="evidence" value="ECO:0007669"/>
    <property type="project" value="UniProtKB-KW"/>
</dbReference>
<evidence type="ECO:0000256" key="7">
    <source>
        <dbReference type="PROSITE-ProRule" id="PRU00047"/>
    </source>
</evidence>
<keyword evidence="11" id="KW-1185">Reference proteome</keyword>
<dbReference type="GO" id="GO:0003723">
    <property type="term" value="F:RNA binding"/>
    <property type="evidence" value="ECO:0007669"/>
    <property type="project" value="TreeGrafter"/>
</dbReference>
<keyword evidence="4 7" id="KW-0863">Zinc-finger</keyword>
<comment type="subcellular location">
    <subcellularLocation>
        <location evidence="1">Nucleus</location>
        <location evidence="1">Nucleoplasm</location>
    </subcellularLocation>
</comment>
<keyword evidence="5" id="KW-0862">Zinc</keyword>
<dbReference type="InterPro" id="IPR036875">
    <property type="entry name" value="Znf_CCHC_sf"/>
</dbReference>
<dbReference type="SMART" id="SM00581">
    <property type="entry name" value="PSP"/>
    <property type="match status" value="1"/>
</dbReference>
<evidence type="ECO:0000256" key="3">
    <source>
        <dbReference type="ARBA" id="ARBA00022723"/>
    </source>
</evidence>
<organism evidence="10 11">
    <name type="scientific">Mucor velutinosus</name>
    <dbReference type="NCBI Taxonomy" id="708070"/>
    <lineage>
        <taxon>Eukaryota</taxon>
        <taxon>Fungi</taxon>
        <taxon>Fungi incertae sedis</taxon>
        <taxon>Mucoromycota</taxon>
        <taxon>Mucoromycotina</taxon>
        <taxon>Mucoromycetes</taxon>
        <taxon>Mucorales</taxon>
        <taxon>Mucorineae</taxon>
        <taxon>Mucoraceae</taxon>
        <taxon>Mucor</taxon>
    </lineage>
</organism>
<dbReference type="SUPFAM" id="SSF57756">
    <property type="entry name" value="Retrovirus zinc finger-like domains"/>
    <property type="match status" value="1"/>
</dbReference>
<dbReference type="Proteomes" id="UP001304243">
    <property type="component" value="Unassembled WGS sequence"/>
</dbReference>
<feature type="region of interest" description="Disordered" evidence="8">
    <location>
        <begin position="341"/>
        <end position="388"/>
    </location>
</feature>
<sequence length="388" mass="44551">MATAHLLRQQVLDQLYQILKNPILYGNSVLQSIINAPKDGLVSLKLVYSMTSQLKPYPLDYVEYCVPRDLDQRFRWSSDLTRVGLKDNARFYETNALGFIEEDLDNVDTSQPHQVQPVIYDNGKFYVDDEHHRFTGLSNVRFYEYDKLDIQPLGSDTPLDIPGYLCYNCGKRGHHFRKCPRPINYTKVNSHSGRLSIHGERDAMKAGRLSQQLKDALGMTLEQDEPPYYSRMRYYGYPPGYISYTSHSLTTETPLLKVYDGDCVIHTQDGGRQGRSQSAPTYSVHYPGLYTENEYHALEAVDQSTSYVSGQTQALQQQWDEYYYNQYQYYQQMYYTSEPLPPLPPPSLEPSIQTTPNADSLNTHMSYSRQAGNDNESDDMDISSGDES</sequence>
<evidence type="ECO:0000313" key="10">
    <source>
        <dbReference type="EMBL" id="KAK4510488.1"/>
    </source>
</evidence>
<dbReference type="GO" id="GO:0071013">
    <property type="term" value="C:catalytic step 2 spliceosome"/>
    <property type="evidence" value="ECO:0007669"/>
    <property type="project" value="TreeGrafter"/>
</dbReference>
<dbReference type="RefSeq" id="XP_064677154.1">
    <property type="nucleotide sequence ID" value="XM_064824218.1"/>
</dbReference>